<evidence type="ECO:0000313" key="4">
    <source>
        <dbReference type="EMBL" id="KFK35045.1"/>
    </source>
</evidence>
<dbReference type="OMA" id="LRTACMY"/>
<dbReference type="Pfam" id="PF22486">
    <property type="entry name" value="MATH_2"/>
    <property type="match status" value="1"/>
</dbReference>
<organism evidence="4 5">
    <name type="scientific">Arabis alpina</name>
    <name type="common">Alpine rock-cress</name>
    <dbReference type="NCBI Taxonomy" id="50452"/>
    <lineage>
        <taxon>Eukaryota</taxon>
        <taxon>Viridiplantae</taxon>
        <taxon>Streptophyta</taxon>
        <taxon>Embryophyta</taxon>
        <taxon>Tracheophyta</taxon>
        <taxon>Spermatophyta</taxon>
        <taxon>Magnoliopsida</taxon>
        <taxon>eudicotyledons</taxon>
        <taxon>Gunneridae</taxon>
        <taxon>Pentapetalae</taxon>
        <taxon>rosids</taxon>
        <taxon>malvids</taxon>
        <taxon>Brassicales</taxon>
        <taxon>Brassicaceae</taxon>
        <taxon>Arabideae</taxon>
        <taxon>Arabis</taxon>
    </lineage>
</organism>
<reference evidence="5" key="1">
    <citation type="journal article" date="2015" name="Nat. Plants">
        <title>Genome expansion of Arabis alpina linked with retrotransposition and reduced symmetric DNA methylation.</title>
        <authorList>
            <person name="Willing E.M."/>
            <person name="Rawat V."/>
            <person name="Mandakova T."/>
            <person name="Maumus F."/>
            <person name="James G.V."/>
            <person name="Nordstroem K.J."/>
            <person name="Becker C."/>
            <person name="Warthmann N."/>
            <person name="Chica C."/>
            <person name="Szarzynska B."/>
            <person name="Zytnicki M."/>
            <person name="Albani M.C."/>
            <person name="Kiefer C."/>
            <person name="Bergonzi S."/>
            <person name="Castaings L."/>
            <person name="Mateos J.L."/>
            <person name="Berns M.C."/>
            <person name="Bujdoso N."/>
            <person name="Piofczyk T."/>
            <person name="de Lorenzo L."/>
            <person name="Barrero-Sicilia C."/>
            <person name="Mateos I."/>
            <person name="Piednoel M."/>
            <person name="Hagmann J."/>
            <person name="Chen-Min-Tao R."/>
            <person name="Iglesias-Fernandez R."/>
            <person name="Schuster S.C."/>
            <person name="Alonso-Blanco C."/>
            <person name="Roudier F."/>
            <person name="Carbonero P."/>
            <person name="Paz-Ares J."/>
            <person name="Davis S.J."/>
            <person name="Pecinka A."/>
            <person name="Quesneville H."/>
            <person name="Colot V."/>
            <person name="Lysak M.A."/>
            <person name="Weigel D."/>
            <person name="Coupland G."/>
            <person name="Schneeberger K."/>
        </authorList>
    </citation>
    <scope>NUCLEOTIDE SEQUENCE [LARGE SCALE GENOMIC DNA]</scope>
    <source>
        <strain evidence="5">cv. Pajares</strain>
    </source>
</reference>
<gene>
    <name evidence="4" type="ordered locus">AALP_Aa5g227100</name>
</gene>
<dbReference type="SMART" id="SM00061">
    <property type="entry name" value="MATH"/>
    <property type="match status" value="1"/>
</dbReference>
<dbReference type="Gramene" id="KFK35045">
    <property type="protein sequence ID" value="KFK35045"/>
    <property type="gene ID" value="AALP_AA5G227100"/>
</dbReference>
<evidence type="ECO:0000313" key="5">
    <source>
        <dbReference type="Proteomes" id="UP000029120"/>
    </source>
</evidence>
<feature type="domain" description="MATH" evidence="3">
    <location>
        <begin position="6"/>
        <end position="133"/>
    </location>
</feature>
<dbReference type="InterPro" id="IPR050804">
    <property type="entry name" value="MCC"/>
</dbReference>
<sequence length="313" mass="35811">MGNESNKKFTWVIKNFSSLQAEKIYSDEFVIGGCKWHLKAFPKGNNSSNHLSLYLVVADAKHLSFGWKRHAKLSLTVVNQISEKLSLLIEIKEFWLDEKIPDWGLARVIDIGKLKSKNGGFLVNGEVKIVVEVDVLEVIGELDVPEATPADWVDVNGFQVLRSQAKSVKRIFERHPDMALEFRAKNQHFRTTCMNLLLNLINTLCQSLQDLSIDDLGQAEDTLTYLKKLGFEVDWLEHKLEEVKEKKIEEEIGEIRMQELEKELKDIEALMEKNKEELKDLEKKCLDTKALLKKEKAKVLAARAPPLTLDDVV</sequence>
<dbReference type="Gene3D" id="2.60.210.10">
    <property type="entry name" value="Apoptosis, Tumor Necrosis Factor Receptor Associated Protein 2, Chain A"/>
    <property type="match status" value="1"/>
</dbReference>
<feature type="coiled-coil region" evidence="2">
    <location>
        <begin position="226"/>
        <end position="298"/>
    </location>
</feature>
<evidence type="ECO:0000256" key="1">
    <source>
        <dbReference type="ARBA" id="ARBA00023054"/>
    </source>
</evidence>
<dbReference type="PANTHER" id="PTHR46236:SF11">
    <property type="entry name" value="TRAF-LIKE SUPERFAMILY PROTEIN"/>
    <property type="match status" value="1"/>
</dbReference>
<accession>A0A087GYU3</accession>
<dbReference type="eggNOG" id="KOG1987">
    <property type="taxonomic scope" value="Eukaryota"/>
</dbReference>
<evidence type="ECO:0000259" key="3">
    <source>
        <dbReference type="PROSITE" id="PS50144"/>
    </source>
</evidence>
<name>A0A087GYU3_ARAAL</name>
<proteinExistence type="predicted"/>
<dbReference type="AlphaFoldDB" id="A0A087GYU3"/>
<dbReference type="PANTHER" id="PTHR46236">
    <property type="entry name" value="TRAF-LIKE SUPERFAMILY PROTEIN"/>
    <property type="match status" value="1"/>
</dbReference>
<dbReference type="Proteomes" id="UP000029120">
    <property type="component" value="Chromosome 5"/>
</dbReference>
<dbReference type="EMBL" id="CM002873">
    <property type="protein sequence ID" value="KFK35045.1"/>
    <property type="molecule type" value="Genomic_DNA"/>
</dbReference>
<protein>
    <recommendedName>
        <fullName evidence="3">MATH domain-containing protein</fullName>
    </recommendedName>
</protein>
<dbReference type="OrthoDB" id="289038at2759"/>
<evidence type="ECO:0000256" key="2">
    <source>
        <dbReference type="SAM" id="Coils"/>
    </source>
</evidence>
<dbReference type="SUPFAM" id="SSF49599">
    <property type="entry name" value="TRAF domain-like"/>
    <property type="match status" value="1"/>
</dbReference>
<keyword evidence="1 2" id="KW-0175">Coiled coil</keyword>
<dbReference type="InterPro" id="IPR002083">
    <property type="entry name" value="MATH/TRAF_dom"/>
</dbReference>
<dbReference type="CDD" id="cd00121">
    <property type="entry name" value="MATH"/>
    <property type="match status" value="1"/>
</dbReference>
<dbReference type="InterPro" id="IPR008974">
    <property type="entry name" value="TRAF-like"/>
</dbReference>
<keyword evidence="5" id="KW-1185">Reference proteome</keyword>
<dbReference type="PROSITE" id="PS50144">
    <property type="entry name" value="MATH"/>
    <property type="match status" value="1"/>
</dbReference>